<protein>
    <submittedName>
        <fullName evidence="19">LPXTG-motif cell wall anchor domain protein</fullName>
    </submittedName>
</protein>
<evidence type="ECO:0000259" key="17">
    <source>
        <dbReference type="PROSITE" id="PS50847"/>
    </source>
</evidence>
<evidence type="ECO:0000256" key="10">
    <source>
        <dbReference type="ARBA" id="ARBA00022833"/>
    </source>
</evidence>
<dbReference type="RefSeq" id="WP_005608185.1">
    <property type="nucleotide sequence ID" value="NZ_CP102283.1"/>
</dbReference>
<dbReference type="Gene3D" id="2.160.20.110">
    <property type="match status" value="1"/>
</dbReference>
<evidence type="ECO:0000256" key="2">
    <source>
        <dbReference type="ARBA" id="ARBA00004141"/>
    </source>
</evidence>
<dbReference type="InterPro" id="IPR008006">
    <property type="entry name" value="Peptidase_M26_N_dom"/>
</dbReference>
<dbReference type="InterPro" id="IPR053094">
    <property type="entry name" value="Zinc_metalloprotease_ZmpB"/>
</dbReference>
<evidence type="ECO:0000256" key="7">
    <source>
        <dbReference type="ARBA" id="ARBA00022723"/>
    </source>
</evidence>
<evidence type="ECO:0000256" key="3">
    <source>
        <dbReference type="ARBA" id="ARBA00005425"/>
    </source>
</evidence>
<dbReference type="Pfam" id="PF05342">
    <property type="entry name" value="Peptidase_M26_N"/>
    <property type="match status" value="1"/>
</dbReference>
<organism evidence="19 20">
    <name type="scientific">Granulicatella adiacens ATCC 49175</name>
    <dbReference type="NCBI Taxonomy" id="638301"/>
    <lineage>
        <taxon>Bacteria</taxon>
        <taxon>Bacillati</taxon>
        <taxon>Bacillota</taxon>
        <taxon>Bacilli</taxon>
        <taxon>Lactobacillales</taxon>
        <taxon>Carnobacteriaceae</taxon>
        <taxon>Granulicatella</taxon>
    </lineage>
</organism>
<gene>
    <name evidence="19" type="primary">zmpB</name>
    <name evidence="19" type="ORF">HMPREF0444_1556</name>
</gene>
<comment type="caution">
    <text evidence="19">The sequence shown here is derived from an EMBL/GenBank/DDBJ whole genome shotgun (WGS) entry which is preliminary data.</text>
</comment>
<dbReference type="GO" id="GO:0016020">
    <property type="term" value="C:membrane"/>
    <property type="evidence" value="ECO:0007669"/>
    <property type="project" value="UniProtKB-SubCell"/>
</dbReference>
<comment type="subcellular location">
    <subcellularLocation>
        <location evidence="2">Membrane</location>
        <topology evidence="2">Multi-pass membrane protein</topology>
    </subcellularLocation>
</comment>
<keyword evidence="14 16" id="KW-0472">Membrane</keyword>
<dbReference type="EMBL" id="ACKZ01000021">
    <property type="protein sequence ID" value="EEW36824.1"/>
    <property type="molecule type" value="Genomic_DNA"/>
</dbReference>
<dbReference type="InterPro" id="IPR019931">
    <property type="entry name" value="LPXTG_anchor"/>
</dbReference>
<dbReference type="InterPro" id="IPR011098">
    <property type="entry name" value="G5_dom"/>
</dbReference>
<dbReference type="PROSITE" id="PS50847">
    <property type="entry name" value="GRAM_POS_ANCHORING"/>
    <property type="match status" value="1"/>
</dbReference>
<evidence type="ECO:0000256" key="11">
    <source>
        <dbReference type="ARBA" id="ARBA00022989"/>
    </source>
</evidence>
<keyword evidence="6 16" id="KW-0812">Transmembrane</keyword>
<name>C8NI11_9LACT</name>
<dbReference type="eggNOG" id="COG3064">
    <property type="taxonomic scope" value="Bacteria"/>
</dbReference>
<dbReference type="Pfam" id="PF00746">
    <property type="entry name" value="Gram_pos_anchor"/>
    <property type="match status" value="1"/>
</dbReference>
<feature type="domain" description="G5" evidence="18">
    <location>
        <begin position="466"/>
        <end position="548"/>
    </location>
</feature>
<reference evidence="19 20" key="1">
    <citation type="submission" date="2009-08" db="EMBL/GenBank/DDBJ databases">
        <authorList>
            <person name="Muzny D."/>
            <person name="Qin X."/>
            <person name="Deng J."/>
            <person name="Jiang H."/>
            <person name="Liu Y."/>
            <person name="Qu J."/>
            <person name="Song X.-Z."/>
            <person name="Zhang L."/>
            <person name="Thornton R."/>
            <person name="Coyle M."/>
            <person name="Francisco L."/>
            <person name="Jackson L."/>
            <person name="Javaid M."/>
            <person name="Korchina V."/>
            <person name="Kovar C."/>
            <person name="Mata R."/>
            <person name="Mathew T."/>
            <person name="Ngo R."/>
            <person name="Nguyen L."/>
            <person name="Nguyen N."/>
            <person name="Okwuonu G."/>
            <person name="Ongeri F."/>
            <person name="Pham C."/>
            <person name="Simmons D."/>
            <person name="Wilczek-Boney K."/>
            <person name="Hale W."/>
            <person name="Jakkamsetti A."/>
            <person name="Pham P."/>
            <person name="Ruth R."/>
            <person name="San Lucas F."/>
            <person name="Warren J."/>
            <person name="Zhang J."/>
            <person name="Zhao Z."/>
            <person name="Zhou C."/>
            <person name="Zhu D."/>
            <person name="Lee S."/>
            <person name="Bess C."/>
            <person name="Blankenburg K."/>
            <person name="Forbes L."/>
            <person name="Fu Q."/>
            <person name="Gubbala S."/>
            <person name="Hirani K."/>
            <person name="Jayaseelan J.C."/>
            <person name="Lara F."/>
            <person name="Munidasa M."/>
            <person name="Palculict T."/>
            <person name="Patil S."/>
            <person name="Pu L.-L."/>
            <person name="Saada N."/>
            <person name="Tang L."/>
            <person name="Weissenberger G."/>
            <person name="Zhu Y."/>
            <person name="Hemphill L."/>
            <person name="Shang Y."/>
            <person name="Youmans B."/>
            <person name="Ayvaz T."/>
            <person name="Ross M."/>
            <person name="Santibanez J."/>
            <person name="Aqrawi P."/>
            <person name="Gross S."/>
            <person name="Joshi V."/>
            <person name="Fowler G."/>
            <person name="Nazareth L."/>
            <person name="Reid J."/>
            <person name="Worley K."/>
            <person name="Petrosino J."/>
            <person name="Highlander S."/>
            <person name="Gibbs R."/>
        </authorList>
    </citation>
    <scope>NUCLEOTIDE SEQUENCE [LARGE SCALE GENOMIC DNA]</scope>
    <source>
        <strain evidence="19 20">ATCC 49175</strain>
    </source>
</reference>
<dbReference type="HOGENOM" id="CLU_000802_0_0_9"/>
<dbReference type="GeneID" id="78412295"/>
<dbReference type="PANTHER" id="PTHR48193:SF2">
    <property type="entry name" value="ZINC METALLOPROTEASE ZMPB"/>
    <property type="match status" value="1"/>
</dbReference>
<dbReference type="PANTHER" id="PTHR48193">
    <property type="entry name" value="ZINC METALLOPROTEASE ZMPB-RELATED"/>
    <property type="match status" value="1"/>
</dbReference>
<feature type="transmembrane region" description="Helical" evidence="16">
    <location>
        <begin position="114"/>
        <end position="136"/>
    </location>
</feature>
<comment type="cofactor">
    <cofactor evidence="1">
        <name>Zn(2+)</name>
        <dbReference type="ChEBI" id="CHEBI:29105"/>
    </cofactor>
</comment>
<evidence type="ECO:0000256" key="16">
    <source>
        <dbReference type="SAM" id="Phobius"/>
    </source>
</evidence>
<evidence type="ECO:0000256" key="15">
    <source>
        <dbReference type="SAM" id="MobiDB-lite"/>
    </source>
</evidence>
<dbReference type="GO" id="GO:0004222">
    <property type="term" value="F:metalloendopeptidase activity"/>
    <property type="evidence" value="ECO:0007669"/>
    <property type="project" value="InterPro"/>
</dbReference>
<keyword evidence="7" id="KW-0479">Metal-binding</keyword>
<evidence type="ECO:0000256" key="12">
    <source>
        <dbReference type="ARBA" id="ARBA00023049"/>
    </source>
</evidence>
<evidence type="ECO:0000256" key="13">
    <source>
        <dbReference type="ARBA" id="ARBA00023088"/>
    </source>
</evidence>
<feature type="domain" description="Gram-positive cocci surface proteins LPxTG" evidence="17">
    <location>
        <begin position="78"/>
        <end position="116"/>
    </location>
</feature>
<feature type="domain" description="G5" evidence="18">
    <location>
        <begin position="306"/>
        <end position="385"/>
    </location>
</feature>
<keyword evidence="9" id="KW-0378">Hydrolase</keyword>
<comment type="similarity">
    <text evidence="3">Belongs to the peptidase M26 family.</text>
</comment>
<accession>C8NI11</accession>
<sequence>MKKEIFSIRKIKKYAGSVLIGSAFFGMGTTVSAAGTTQYHYLDYASLSDEEKQLIQYEVPPQEEEVYYLVYKKTMGVLPHTGTETNSISFVLGGLTLAASSIILVVSKKKKNKILGAILFTTAGMATFIPSTAFAMDLSKAIHEPTQEGIIQIDGYEYVGYVEAKNQQQPTTLSEVSTANTTEAIQNHTTSTTVEAPVTPNEDKISSTGNKPRLEVTKEVIPYTTTVQNDATLPKGETKILQKGVDGERTIFTEIRIENGKEVKVIVDSIISKEAVPEVVANGTKEETTLPNVETRVTPEEGEPSPTVNKPTLEVTVEPIPHGKIVQNDATLPKGETKVLQQGTNGEQTVFTEVRVENGHEERKMIESTISKPAVDEIVAVGTKENTVVEAVIEEKETVDVDFTTEITEDSSKYTDDVTILQEGEKGQSILTKHYKTVNGIKVGDPIHITEEVIKQAKPKKIIQGTKAIEGTISEETFESIPFKEIVEEDATLPKGTITVSKNGKEGRKKITKTFKTVKGEKTSEAPSVEETIIEPAENKIIKKGTKELEKPVLSIRSLQKNDLKRTVEVDYSLSKPEGVTIQSITLTLKKEGKVEKEVTLSENELHFVLEGLDYYKDYTLSTSMTFDRGNGTETQLLEDQTVRLELKKIEIKDVREVRLIRYENQEEHNETRLSSVPTDTSHYYLKITSENQKTTLLAVKTIEEILSNGKEVYKVTAMAENLVDRQKNQTFDDVYTYFIEKPRTHVGNVYYDFEDLVNAIRENPTGEFRLGQSMSARNVASQGKSYIKAEFTGKLLSEDGKRFAIKDLEHPLFNVIKNATIKNVNFENVDIDQKNQDDIATVAQTMNGSSVIEDVKVTGSISGRNNVAGIVNYMNEGTRIENVAFIGKLHSTSGNASNLGGIADKNYRAIVRRAYVDATLTGNKVRASLLVPYVEYGMIGDYLTGTKGSLTQSVAKGIIHVREPIQSAAFASKTWPFGTVKDNVSYAKVINGEMLFGSDDMTNEYSQPHINQLYSVQGYSEGKKTYNKYPGKQIELTKEAADARVASYNITANTFVSEESHIDALNRVVSKENPYAAIQDYKESHKQAYKNLEKIQPFYNKEFIVNQANRLEENHAFNQKEILSVTAMNQTNFVTDLSQADRILVHYADKTKEFYTLRESTEGISNVKEYDIVELGIKYTPNIVDKNHSSLIHDIVEKLTSVELQSNEVYQYLEKRQKPQDNTIEKKREYVKDLYLEESFAHVKENLTTFVTKLVQNEDHQLNESSAAKQMILDKVEKNKAALMLGMSYLHRYYGVHFDQLNIKELMLFKPDFYGINSDVLERLIEIGSKESTLKGNRTFDAFGEALAKHTLARNLDEFLNYNRQLLTEFKNMNDWFIDATKEKVYIVERASKMEGLKYVKYRIFDNLKVPVHRRMILPLLNVNKAKMFLISNYNTLTIGSADKYRKTIEEMKADINLVADRQLNYLDFWYRLAIDKVKGRLAKDTVTPIWEGYNVHGQGWPDQYGRYGQLNVYAPIREFYGPVGDYYGNNGGYAGAYAYIYANPHPTEKVVFVMSDSISEYGVSAYTHETTHINDRVVYLGGYRHREGTGVEAFAQGMLQSAVPGGMGEYGALGLNMAFERPNNGDQWYNPNPNDLHSRTEIDHYMKGYNDTLMLLDYLEGESVIKQNNQSLNNAWFKKVDRELRNAKQNQNDQYDKVRPLTQEEKQIQLRSVNDLVDHNFITNRDFDNRIFKPDDYDSAYVNVRMTAGIYGGNTSKGSPGGLLFKHNTFRMWGYFGYEEGFIGYASNKYKNAADVERKVLSDEFIIQKISKGRFNNLEEWKKAYFAEVVQQAKNGLHSFELNGKTITSYEELETLFEEAVQKDLRSLKNGTVNPQNVVELKAKVFKQLLKATNSFKEEVFKK</sequence>
<dbReference type="Gene3D" id="2.20.230.10">
    <property type="entry name" value="Resuscitation-promoting factor rpfb"/>
    <property type="match status" value="4"/>
</dbReference>
<feature type="transmembrane region" description="Helical" evidence="16">
    <location>
        <begin position="88"/>
        <end position="107"/>
    </location>
</feature>
<keyword evidence="11 16" id="KW-1133">Transmembrane helix</keyword>
<dbReference type="PROSITE" id="PS51109">
    <property type="entry name" value="G5"/>
    <property type="match status" value="4"/>
</dbReference>
<dbReference type="Proteomes" id="UP000005926">
    <property type="component" value="Unassembled WGS sequence"/>
</dbReference>
<evidence type="ECO:0000259" key="18">
    <source>
        <dbReference type="PROSITE" id="PS51109"/>
    </source>
</evidence>
<evidence type="ECO:0000256" key="4">
    <source>
        <dbReference type="ARBA" id="ARBA00022512"/>
    </source>
</evidence>
<keyword evidence="4" id="KW-0134">Cell wall</keyword>
<evidence type="ECO:0000313" key="19">
    <source>
        <dbReference type="EMBL" id="EEW36824.1"/>
    </source>
</evidence>
<evidence type="ECO:0000256" key="8">
    <source>
        <dbReference type="ARBA" id="ARBA00022729"/>
    </source>
</evidence>
<proteinExistence type="inferred from homology"/>
<evidence type="ECO:0000256" key="1">
    <source>
        <dbReference type="ARBA" id="ARBA00001947"/>
    </source>
</evidence>
<keyword evidence="13" id="KW-0572">Peptidoglycan-anchor</keyword>
<evidence type="ECO:0000256" key="6">
    <source>
        <dbReference type="ARBA" id="ARBA00022692"/>
    </source>
</evidence>
<evidence type="ECO:0000256" key="5">
    <source>
        <dbReference type="ARBA" id="ARBA00022525"/>
    </source>
</evidence>
<keyword evidence="10" id="KW-0862">Zinc</keyword>
<feature type="domain" description="G5" evidence="18">
    <location>
        <begin position="386"/>
        <end position="468"/>
    </location>
</feature>
<dbReference type="InterPro" id="IPR011505">
    <property type="entry name" value="Peptidase_M26_C_dom"/>
</dbReference>
<feature type="region of interest" description="Disordered" evidence="15">
    <location>
        <begin position="190"/>
        <end position="209"/>
    </location>
</feature>
<keyword evidence="8" id="KW-0732">Signal</keyword>
<feature type="domain" description="G5" evidence="18">
    <location>
        <begin position="207"/>
        <end position="286"/>
    </location>
</feature>
<keyword evidence="5" id="KW-0964">Secreted</keyword>
<dbReference type="Pfam" id="PF07580">
    <property type="entry name" value="Peptidase_M26_C"/>
    <property type="match status" value="1"/>
</dbReference>
<evidence type="ECO:0000256" key="14">
    <source>
        <dbReference type="ARBA" id="ARBA00023136"/>
    </source>
</evidence>
<dbReference type="STRING" id="638301.HMPREF0444_1556"/>
<dbReference type="GO" id="GO:0005576">
    <property type="term" value="C:extracellular region"/>
    <property type="evidence" value="ECO:0007669"/>
    <property type="project" value="InterPro"/>
</dbReference>
<keyword evidence="12" id="KW-0482">Metalloprotease</keyword>
<dbReference type="NCBIfam" id="TIGR01167">
    <property type="entry name" value="LPXTG_anchor"/>
    <property type="match status" value="1"/>
</dbReference>
<evidence type="ECO:0000256" key="9">
    <source>
        <dbReference type="ARBA" id="ARBA00022801"/>
    </source>
</evidence>
<dbReference type="SMART" id="SM01208">
    <property type="entry name" value="G5"/>
    <property type="match status" value="4"/>
</dbReference>
<evidence type="ECO:0000313" key="20">
    <source>
        <dbReference type="Proteomes" id="UP000005926"/>
    </source>
</evidence>
<dbReference type="GO" id="GO:0008270">
    <property type="term" value="F:zinc ion binding"/>
    <property type="evidence" value="ECO:0007669"/>
    <property type="project" value="InterPro"/>
</dbReference>
<dbReference type="Pfam" id="PF07501">
    <property type="entry name" value="G5"/>
    <property type="match status" value="4"/>
</dbReference>
<keyword evidence="12" id="KW-0645">Protease</keyword>
<keyword evidence="20" id="KW-1185">Reference proteome</keyword>